<protein>
    <submittedName>
        <fullName evidence="1">Uncharacterized protein</fullName>
    </submittedName>
</protein>
<gene>
    <name evidence="1" type="ORF">GBF38_012081</name>
</gene>
<evidence type="ECO:0000313" key="1">
    <source>
        <dbReference type="EMBL" id="KAG8001849.1"/>
    </source>
</evidence>
<proteinExistence type="predicted"/>
<name>A0ACB7EIW4_NIBAL</name>
<accession>A0ACB7EIW4</accession>
<keyword evidence="2" id="KW-1185">Reference proteome</keyword>
<sequence>MRPSDRLRTVTCKSLQREMRNFNMDSIEKVWERRRM</sequence>
<comment type="caution">
    <text evidence="1">The sequence shown here is derived from an EMBL/GenBank/DDBJ whole genome shotgun (WGS) entry which is preliminary data.</text>
</comment>
<dbReference type="Proteomes" id="UP000805704">
    <property type="component" value="Chromosome 6"/>
</dbReference>
<dbReference type="EMBL" id="CM024794">
    <property type="protein sequence ID" value="KAG8001849.1"/>
    <property type="molecule type" value="Genomic_DNA"/>
</dbReference>
<reference evidence="1" key="1">
    <citation type="submission" date="2020-04" db="EMBL/GenBank/DDBJ databases">
        <title>A chromosome-scale assembly and high-density genetic map of the yellow drum (Nibea albiflora) genome.</title>
        <authorList>
            <person name="Xu D."/>
            <person name="Zhang W."/>
            <person name="Chen R."/>
            <person name="Tan P."/>
            <person name="Wang L."/>
            <person name="Song H."/>
            <person name="Tian L."/>
            <person name="Zhu Q."/>
            <person name="Wang B."/>
        </authorList>
    </citation>
    <scope>NUCLEOTIDE SEQUENCE</scope>
    <source>
        <strain evidence="1">ZJHYS-2018</strain>
    </source>
</reference>
<evidence type="ECO:0000313" key="2">
    <source>
        <dbReference type="Proteomes" id="UP000805704"/>
    </source>
</evidence>
<organism evidence="1 2">
    <name type="scientific">Nibea albiflora</name>
    <name type="common">Yellow drum</name>
    <name type="synonym">Corvina albiflora</name>
    <dbReference type="NCBI Taxonomy" id="240163"/>
    <lineage>
        <taxon>Eukaryota</taxon>
        <taxon>Metazoa</taxon>
        <taxon>Chordata</taxon>
        <taxon>Craniata</taxon>
        <taxon>Vertebrata</taxon>
        <taxon>Euteleostomi</taxon>
        <taxon>Actinopterygii</taxon>
        <taxon>Neopterygii</taxon>
        <taxon>Teleostei</taxon>
        <taxon>Neoteleostei</taxon>
        <taxon>Acanthomorphata</taxon>
        <taxon>Eupercaria</taxon>
        <taxon>Sciaenidae</taxon>
        <taxon>Nibea</taxon>
    </lineage>
</organism>